<feature type="region of interest" description="Disordered" evidence="1">
    <location>
        <begin position="21"/>
        <end position="59"/>
    </location>
</feature>
<comment type="caution">
    <text evidence="2">The sequence shown here is derived from an EMBL/GenBank/DDBJ whole genome shotgun (WGS) entry which is preliminary data.</text>
</comment>
<organism evidence="2 3">
    <name type="scientific">Selenomonas dianae</name>
    <dbReference type="NCBI Taxonomy" id="135079"/>
    <lineage>
        <taxon>Bacteria</taxon>
        <taxon>Bacillati</taxon>
        <taxon>Bacillota</taxon>
        <taxon>Negativicutes</taxon>
        <taxon>Selenomonadales</taxon>
        <taxon>Selenomonadaceae</taxon>
        <taxon>Selenomonas</taxon>
    </lineage>
</organism>
<feature type="region of interest" description="Disordered" evidence="1">
    <location>
        <begin position="83"/>
        <end position="113"/>
    </location>
</feature>
<feature type="compositionally biased region" description="Basic and acidic residues" evidence="1">
    <location>
        <begin position="83"/>
        <end position="102"/>
    </location>
</feature>
<evidence type="ECO:0000313" key="2">
    <source>
        <dbReference type="EMBL" id="GAA0209259.1"/>
    </source>
</evidence>
<evidence type="ECO:0000313" key="3">
    <source>
        <dbReference type="Proteomes" id="UP001500399"/>
    </source>
</evidence>
<evidence type="ECO:0000256" key="1">
    <source>
        <dbReference type="SAM" id="MobiDB-lite"/>
    </source>
</evidence>
<dbReference type="RefSeq" id="WP_304986770.1">
    <property type="nucleotide sequence ID" value="NZ_BAAACR010000008.1"/>
</dbReference>
<sequence>MEYLILIILAIGISILDDRFGGKKKVPPPTVPQEVPRPRRRTKKTQTQERFEIPPMRGVPGQAEITVEAEVLRAQELRAKWEEARRAAQQEKRARERRERLAAEQAAADLPRASAPSALLPHLTADTMKQAVVLSEILGKPRALQKFPRR</sequence>
<accession>A0ABN0T1D2</accession>
<gene>
    <name evidence="2" type="ORF">GCM10008919_10630</name>
</gene>
<name>A0ABN0T1D2_9FIRM</name>
<dbReference type="EMBL" id="BAAACR010000008">
    <property type="protein sequence ID" value="GAA0209259.1"/>
    <property type="molecule type" value="Genomic_DNA"/>
</dbReference>
<keyword evidence="3" id="KW-1185">Reference proteome</keyword>
<dbReference type="Proteomes" id="UP001500399">
    <property type="component" value="Unassembled WGS sequence"/>
</dbReference>
<protein>
    <submittedName>
        <fullName evidence="2">Uncharacterized protein</fullName>
    </submittedName>
</protein>
<proteinExistence type="predicted"/>
<reference evidence="2 3" key="1">
    <citation type="journal article" date="2019" name="Int. J. Syst. Evol. Microbiol.">
        <title>The Global Catalogue of Microorganisms (GCM) 10K type strain sequencing project: providing services to taxonomists for standard genome sequencing and annotation.</title>
        <authorList>
            <consortium name="The Broad Institute Genomics Platform"/>
            <consortium name="The Broad Institute Genome Sequencing Center for Infectious Disease"/>
            <person name="Wu L."/>
            <person name="Ma J."/>
        </authorList>
    </citation>
    <scope>NUCLEOTIDE SEQUENCE [LARGE SCALE GENOMIC DNA]</scope>
    <source>
        <strain evidence="2 3">JCM 8542</strain>
    </source>
</reference>